<dbReference type="PANTHER" id="PTHR43861:SF1">
    <property type="entry name" value="TRANS-ACONITATE 2-METHYLTRANSFERASE"/>
    <property type="match status" value="1"/>
</dbReference>
<dbReference type="HOGENOM" id="CLU_037990_5_3_6"/>
<feature type="domain" description="Methyltransferase type 11" evidence="1">
    <location>
        <begin position="39"/>
        <end position="126"/>
    </location>
</feature>
<evidence type="ECO:0000313" key="2">
    <source>
        <dbReference type="EMBL" id="KFI19850.1"/>
    </source>
</evidence>
<dbReference type="AlphaFoldDB" id="A0A0E2Z8B5"/>
<organism evidence="2 3">
    <name type="scientific">Nitrosococcus oceani C-27</name>
    <dbReference type="NCBI Taxonomy" id="314279"/>
    <lineage>
        <taxon>Bacteria</taxon>
        <taxon>Pseudomonadati</taxon>
        <taxon>Pseudomonadota</taxon>
        <taxon>Gammaproteobacteria</taxon>
        <taxon>Chromatiales</taxon>
        <taxon>Chromatiaceae</taxon>
        <taxon>Nitrosococcus</taxon>
    </lineage>
</organism>
<dbReference type="EMBL" id="JPGN01000036">
    <property type="protein sequence ID" value="KFI19850.1"/>
    <property type="molecule type" value="Genomic_DNA"/>
</dbReference>
<evidence type="ECO:0000313" key="3">
    <source>
        <dbReference type="Proteomes" id="UP000028839"/>
    </source>
</evidence>
<sequence>MGAGQRWDPEGYSRNASFVSDLGMPVLGWLNPKANEHILDLGCGDGALMARLTALGCFMVGVDSSPEFVNRVKAQALEAHVMDGERLQFNQEFDAVFSNAALHWMKQPAAVIRGVWKALVPGGRFVGEMGGQGNIQAIVTALYQVLKQRGINPYYLDPWYFPAAEEYQHQLQSIGFQVKRIVLFERPTPLPTDMRGWLMTFGASFTASLPKAEQPAFINEVCAALQAKLYHGNGQWIADYMRLRFEAYKP</sequence>
<dbReference type="OrthoDB" id="9760689at2"/>
<dbReference type="Proteomes" id="UP000028839">
    <property type="component" value="Unassembled WGS sequence"/>
</dbReference>
<reference evidence="2 3" key="1">
    <citation type="submission" date="2014-07" db="EMBL/GenBank/DDBJ databases">
        <title>Comparative analysis of Nitrosococcus oceani genome inventories of strains from Pacific and Atlantic gyres.</title>
        <authorList>
            <person name="Lim C.K."/>
            <person name="Wang L."/>
            <person name="Sayavedra-Soto L.A."/>
            <person name="Klotz M.G."/>
        </authorList>
    </citation>
    <scope>NUCLEOTIDE SEQUENCE [LARGE SCALE GENOMIC DNA]</scope>
    <source>
        <strain evidence="2 3">C-27</strain>
    </source>
</reference>
<keyword evidence="2" id="KW-0489">Methyltransferase</keyword>
<dbReference type="PANTHER" id="PTHR43861">
    <property type="entry name" value="TRANS-ACONITATE 2-METHYLTRANSFERASE-RELATED"/>
    <property type="match status" value="1"/>
</dbReference>
<proteinExistence type="predicted"/>
<dbReference type="InterPro" id="IPR029063">
    <property type="entry name" value="SAM-dependent_MTases_sf"/>
</dbReference>
<dbReference type="Gene3D" id="3.40.50.150">
    <property type="entry name" value="Vaccinia Virus protein VP39"/>
    <property type="match status" value="1"/>
</dbReference>
<protein>
    <submittedName>
        <fullName evidence="2">Trans-aconitate methyltransferase</fullName>
    </submittedName>
</protein>
<name>A0A0E2Z8B5_9GAMM</name>
<dbReference type="GO" id="GO:0008757">
    <property type="term" value="F:S-adenosylmethionine-dependent methyltransferase activity"/>
    <property type="evidence" value="ECO:0007669"/>
    <property type="project" value="InterPro"/>
</dbReference>
<dbReference type="GO" id="GO:0032259">
    <property type="term" value="P:methylation"/>
    <property type="evidence" value="ECO:0007669"/>
    <property type="project" value="UniProtKB-KW"/>
</dbReference>
<comment type="caution">
    <text evidence="2">The sequence shown here is derived from an EMBL/GenBank/DDBJ whole genome shotgun (WGS) entry which is preliminary data.</text>
</comment>
<dbReference type="InterPro" id="IPR013216">
    <property type="entry name" value="Methyltransf_11"/>
</dbReference>
<dbReference type="Pfam" id="PF08241">
    <property type="entry name" value="Methyltransf_11"/>
    <property type="match status" value="1"/>
</dbReference>
<dbReference type="CDD" id="cd02440">
    <property type="entry name" value="AdoMet_MTases"/>
    <property type="match status" value="1"/>
</dbReference>
<gene>
    <name evidence="2" type="ORF">IB75_06580</name>
</gene>
<keyword evidence="2" id="KW-0808">Transferase</keyword>
<evidence type="ECO:0000259" key="1">
    <source>
        <dbReference type="Pfam" id="PF08241"/>
    </source>
</evidence>
<dbReference type="SUPFAM" id="SSF53335">
    <property type="entry name" value="S-adenosyl-L-methionine-dependent methyltransferases"/>
    <property type="match status" value="1"/>
</dbReference>
<accession>A0A0E2Z8B5</accession>